<dbReference type="PANTHER" id="PTHR47117">
    <property type="entry name" value="STAR-RELATED LIPID TRANSFER PROTEIN 9"/>
    <property type="match status" value="1"/>
</dbReference>
<evidence type="ECO:0000256" key="2">
    <source>
        <dbReference type="ARBA" id="ARBA00022840"/>
    </source>
</evidence>
<evidence type="ECO:0000256" key="5">
    <source>
        <dbReference type="PROSITE-ProRule" id="PRU00283"/>
    </source>
</evidence>
<dbReference type="InterPro" id="IPR000253">
    <property type="entry name" value="FHA_dom"/>
</dbReference>
<proteinExistence type="inferred from homology"/>
<dbReference type="InterPro" id="IPR036961">
    <property type="entry name" value="Kinesin_motor_dom_sf"/>
</dbReference>
<name>A0ABN7SQF1_OIKDI</name>
<dbReference type="Pfam" id="PF12423">
    <property type="entry name" value="KIF1B"/>
    <property type="match status" value="1"/>
</dbReference>
<evidence type="ECO:0000256" key="4">
    <source>
        <dbReference type="ARBA" id="ARBA00023175"/>
    </source>
</evidence>
<feature type="region of interest" description="Disordered" evidence="6">
    <location>
        <begin position="1018"/>
        <end position="1074"/>
    </location>
</feature>
<keyword evidence="9" id="KW-1185">Reference proteome</keyword>
<dbReference type="CDD" id="cd01365">
    <property type="entry name" value="KISc_KIF1A_KIF1B"/>
    <property type="match status" value="1"/>
</dbReference>
<feature type="compositionally biased region" description="Polar residues" evidence="6">
    <location>
        <begin position="871"/>
        <end position="890"/>
    </location>
</feature>
<dbReference type="PROSITE" id="PS50067">
    <property type="entry name" value="KINESIN_MOTOR_2"/>
    <property type="match status" value="1"/>
</dbReference>
<keyword evidence="3" id="KW-0175">Coiled coil</keyword>
<keyword evidence="4 5" id="KW-0505">Motor protein</keyword>
<gene>
    <name evidence="8" type="ORF">OKIOD_LOCUS9337</name>
</gene>
<dbReference type="CDD" id="cd22709">
    <property type="entry name" value="FHA_KIF28P"/>
    <property type="match status" value="1"/>
</dbReference>
<dbReference type="SMART" id="SM00129">
    <property type="entry name" value="KISc"/>
    <property type="match status" value="1"/>
</dbReference>
<evidence type="ECO:0000256" key="1">
    <source>
        <dbReference type="ARBA" id="ARBA00022741"/>
    </source>
</evidence>
<dbReference type="InterPro" id="IPR019821">
    <property type="entry name" value="Kinesin_motor_CS"/>
</dbReference>
<dbReference type="InterPro" id="IPR027417">
    <property type="entry name" value="P-loop_NTPase"/>
</dbReference>
<reference evidence="8 9" key="1">
    <citation type="submission" date="2021-04" db="EMBL/GenBank/DDBJ databases">
        <authorList>
            <person name="Bliznina A."/>
        </authorList>
    </citation>
    <scope>NUCLEOTIDE SEQUENCE [LARGE SCALE GENOMIC DNA]</scope>
</reference>
<comment type="similarity">
    <text evidence="5">Belongs to the TRAFAC class myosin-kinesin ATPase superfamily. Kinesin family.</text>
</comment>
<accession>A0ABN7SQF1</accession>
<keyword evidence="1 5" id="KW-0547">Nucleotide-binding</keyword>
<evidence type="ECO:0000259" key="7">
    <source>
        <dbReference type="PROSITE" id="PS50067"/>
    </source>
</evidence>
<sequence>MSGESVKVAVRCRPFNSREKERKAKLIIRMNGKQTSITNPADGQVKDFAFDFSYWSHEGFFEDDNGYLNPNPGSTYSSQRVVFEDLGMGVLNNAYEGYNTSLFAYGQTGSGKSYSMIGYGSNKGIVPITCDELFKKIETNTDDTKFEVKFSMLEIYNEQVRDLLNKTNPKGGLPVRENPKLGLFYVGDLKKVAVGSYAEIERRIEEGNNNRTVASTQMNATSSRAHTVVTIEFVQKKMQDGKEMAKTSVMNLVDLAGSERADSTGATGDRLKEGANINKSLSALGNVIKALADISMGTKKKVNIPYRDSVLTKLLKNALGGNSKTIMIAALSPADINYDETLSTLRYADRAKNIKNKAVVNENPVDKLIRELKEENERLKKSLQGGGLPLAVEGAGTMSPEEIAEMRRQMEEDIRAQLALNAQQIDSGMGGFDAELAAAQKEDVELLAQAAAQKAAMNKPKLTNLNEDPQLSGVIHHYLDKEEITIGRKDADPVPTICLTGLGVQKFHAVIKKTDDGFKIAPGASNAKVKINGVPITSEVCLNNKDRVVLGSNHVYVFSDPSKPETSEGTPEGSIDWDFAQKELAENSGFSSAGLTADQARVQEHVLELLPMISEVNAVSEELNKYKHFELVLLGAATQDDNQTKVMVQMKDVATGNLWLWERGKFMNRRYIIQEMYQQYLDDDESWKSCPKDKDPFWDEVEDYAVGTSSAFLQSLSYSLDFEDKLQITDHRGLEQGNLTIVLTPCDAKGQSLGEDDFNEDPNELVGKPYHVKVDVRDAEVYNSRFNHGLYVKYGCSFAKEAKDHHKTKILTGTLAPSWKDSRMISIDKVTEEIIEIFETDSINFTVMAIQKEGDGSVPKLSTRELKEKQSLTSSNPNEGVAKTYSNPNSLRRMSVNMSAKANADMAVMNKRLDVLARKEARIQELVRQYEKSKKTGDFLEFYNKVNQIANSSGKFKKTVKMIGMINRLKGGGGPSSGSNGKSDTISVYSFEFDQAKHSYDTGANNVGGNLDTFAEEEEFNEDLDSPMPASASKSEKDQSLAASSKKESQKKPATPATPAAPAKETKSKACTIM</sequence>
<dbReference type="Pfam" id="PF00225">
    <property type="entry name" value="Kinesin"/>
    <property type="match status" value="1"/>
</dbReference>
<protein>
    <submittedName>
        <fullName evidence="8">Oidioi.mRNA.OKI2018_I69.chr1.g572.t2.cds</fullName>
    </submittedName>
</protein>
<feature type="compositionally biased region" description="Low complexity" evidence="6">
    <location>
        <begin position="1052"/>
        <end position="1063"/>
    </location>
</feature>
<dbReference type="PROSITE" id="PS00411">
    <property type="entry name" value="KINESIN_MOTOR_1"/>
    <property type="match status" value="1"/>
</dbReference>
<dbReference type="SUPFAM" id="SSF52540">
    <property type="entry name" value="P-loop containing nucleoside triphosphate hydrolases"/>
    <property type="match status" value="1"/>
</dbReference>
<dbReference type="SUPFAM" id="SSF49879">
    <property type="entry name" value="SMAD/FHA domain"/>
    <property type="match status" value="1"/>
</dbReference>
<dbReference type="InterPro" id="IPR022140">
    <property type="entry name" value="Kinesin-like_KIF1-typ"/>
</dbReference>
<dbReference type="InterPro" id="IPR008984">
    <property type="entry name" value="SMAD_FHA_dom_sf"/>
</dbReference>
<dbReference type="Proteomes" id="UP001158576">
    <property type="component" value="Chromosome 1"/>
</dbReference>
<feature type="binding site" evidence="5">
    <location>
        <begin position="106"/>
        <end position="113"/>
    </location>
    <ligand>
        <name>ATP</name>
        <dbReference type="ChEBI" id="CHEBI:30616"/>
    </ligand>
</feature>
<evidence type="ECO:0000256" key="3">
    <source>
        <dbReference type="ARBA" id="ARBA00023054"/>
    </source>
</evidence>
<evidence type="ECO:0000256" key="6">
    <source>
        <dbReference type="SAM" id="MobiDB-lite"/>
    </source>
</evidence>
<dbReference type="Pfam" id="PF00498">
    <property type="entry name" value="FHA"/>
    <property type="match status" value="1"/>
</dbReference>
<evidence type="ECO:0000313" key="8">
    <source>
        <dbReference type="EMBL" id="CAG5103010.1"/>
    </source>
</evidence>
<feature type="domain" description="Kinesin motor" evidence="7">
    <location>
        <begin position="5"/>
        <end position="354"/>
    </location>
</feature>
<dbReference type="Gene3D" id="2.60.200.20">
    <property type="match status" value="1"/>
</dbReference>
<dbReference type="SMART" id="SM00240">
    <property type="entry name" value="FHA"/>
    <property type="match status" value="1"/>
</dbReference>
<dbReference type="Gene3D" id="3.40.850.10">
    <property type="entry name" value="Kinesin motor domain"/>
    <property type="match status" value="1"/>
</dbReference>
<dbReference type="EMBL" id="OU015566">
    <property type="protein sequence ID" value="CAG5103010.1"/>
    <property type="molecule type" value="Genomic_DNA"/>
</dbReference>
<keyword evidence="2 5" id="KW-0067">ATP-binding</keyword>
<dbReference type="PRINTS" id="PR00380">
    <property type="entry name" value="KINESINHEAVY"/>
</dbReference>
<dbReference type="InterPro" id="IPR001752">
    <property type="entry name" value="Kinesin_motor_dom"/>
</dbReference>
<feature type="region of interest" description="Disordered" evidence="6">
    <location>
        <begin position="858"/>
        <end position="890"/>
    </location>
</feature>
<organism evidence="8 9">
    <name type="scientific">Oikopleura dioica</name>
    <name type="common">Tunicate</name>
    <dbReference type="NCBI Taxonomy" id="34765"/>
    <lineage>
        <taxon>Eukaryota</taxon>
        <taxon>Metazoa</taxon>
        <taxon>Chordata</taxon>
        <taxon>Tunicata</taxon>
        <taxon>Appendicularia</taxon>
        <taxon>Copelata</taxon>
        <taxon>Oikopleuridae</taxon>
        <taxon>Oikopleura</taxon>
    </lineage>
</organism>
<feature type="compositionally biased region" description="Basic and acidic residues" evidence="6">
    <location>
        <begin position="1034"/>
        <end position="1051"/>
    </location>
</feature>
<evidence type="ECO:0000313" key="9">
    <source>
        <dbReference type="Proteomes" id="UP001158576"/>
    </source>
</evidence>